<proteinExistence type="predicted"/>
<evidence type="ECO:0000313" key="2">
    <source>
        <dbReference type="Proteomes" id="UP000002384"/>
    </source>
</evidence>
<evidence type="ECO:0000313" key="1">
    <source>
        <dbReference type="EMBL" id="ACK71843.1"/>
    </source>
</evidence>
<protein>
    <submittedName>
        <fullName evidence="1">Uncharacterized protein</fullName>
    </submittedName>
</protein>
<sequence length="48" mass="5642">MSEESIDLGNWYKLKKKWVIPTLTAYLVSHARETFMTLLSANSRREII</sequence>
<keyword evidence="2" id="KW-1185">Reference proteome</keyword>
<dbReference type="HOGENOM" id="CLU_3151919_0_0_3"/>
<dbReference type="EMBL" id="CP001291">
    <property type="protein sequence ID" value="ACK71843.1"/>
    <property type="molecule type" value="Genomic_DNA"/>
</dbReference>
<gene>
    <name evidence="1" type="ordered locus">PCC7424_3449</name>
</gene>
<name>B7KFC7_GLOC7</name>
<dbReference type="AlphaFoldDB" id="B7KFC7"/>
<dbReference type="Proteomes" id="UP000002384">
    <property type="component" value="Chromosome"/>
</dbReference>
<organism evidence="1 2">
    <name type="scientific">Gloeothece citriformis (strain PCC 7424)</name>
    <name type="common">Cyanothece sp. (strain PCC 7424)</name>
    <dbReference type="NCBI Taxonomy" id="65393"/>
    <lineage>
        <taxon>Bacteria</taxon>
        <taxon>Bacillati</taxon>
        <taxon>Cyanobacteriota</taxon>
        <taxon>Cyanophyceae</taxon>
        <taxon>Oscillatoriophycideae</taxon>
        <taxon>Chroococcales</taxon>
        <taxon>Aphanothecaceae</taxon>
        <taxon>Gloeothece</taxon>
        <taxon>Gloeothece citriformis</taxon>
    </lineage>
</organism>
<dbReference type="KEGG" id="cyc:PCC7424_3449"/>
<accession>B7KFC7</accession>
<reference evidence="2" key="1">
    <citation type="journal article" date="2011" name="MBio">
        <title>Novel metabolic attributes of the genus Cyanothece, comprising a group of unicellular nitrogen-fixing Cyanobacteria.</title>
        <authorList>
            <person name="Bandyopadhyay A."/>
            <person name="Elvitigala T."/>
            <person name="Welsh E."/>
            <person name="Stockel J."/>
            <person name="Liberton M."/>
            <person name="Min H."/>
            <person name="Sherman L.A."/>
            <person name="Pakrasi H.B."/>
        </authorList>
    </citation>
    <scope>NUCLEOTIDE SEQUENCE [LARGE SCALE GENOMIC DNA]</scope>
    <source>
        <strain evidence="2">PCC 7424</strain>
    </source>
</reference>